<evidence type="ECO:0000256" key="13">
    <source>
        <dbReference type="ARBA" id="ARBA00048144"/>
    </source>
</evidence>
<evidence type="ECO:0000313" key="23">
    <source>
        <dbReference type="Proteomes" id="UP000762676"/>
    </source>
</evidence>
<evidence type="ECO:0000256" key="17">
    <source>
        <dbReference type="ARBA" id="ARBA00048611"/>
    </source>
</evidence>
<comment type="catalytic activity">
    <reaction evidence="14">
        <text>resolvin D1 + NAD(+) = 17-oxoresolvin D1 + NADH + H(+)</text>
        <dbReference type="Rhea" id="RHEA:50128"/>
        <dbReference type="ChEBI" id="CHEBI:15378"/>
        <dbReference type="ChEBI" id="CHEBI:57540"/>
        <dbReference type="ChEBI" id="CHEBI:57945"/>
        <dbReference type="ChEBI" id="CHEBI:132079"/>
        <dbReference type="ChEBI" id="CHEBI:132081"/>
    </reaction>
    <physiologicalReaction direction="left-to-right" evidence="14">
        <dbReference type="Rhea" id="RHEA:50129"/>
    </physiologicalReaction>
</comment>
<dbReference type="InterPro" id="IPR002347">
    <property type="entry name" value="SDR_fam"/>
</dbReference>
<gene>
    <name evidence="22" type="ORF">ElyMa_003112900</name>
</gene>
<comment type="catalytic activity">
    <reaction evidence="9">
        <text>prostaglandin E1 + NAD(+) = 15-oxoprostaglandin E1 + NADH + H(+)</text>
        <dbReference type="Rhea" id="RHEA:16477"/>
        <dbReference type="ChEBI" id="CHEBI:15378"/>
        <dbReference type="ChEBI" id="CHEBI:57397"/>
        <dbReference type="ChEBI" id="CHEBI:57401"/>
        <dbReference type="ChEBI" id="CHEBI:57540"/>
        <dbReference type="ChEBI" id="CHEBI:57945"/>
    </reaction>
    <physiologicalReaction direction="left-to-right" evidence="9">
        <dbReference type="Rhea" id="RHEA:16478"/>
    </physiologicalReaction>
</comment>
<comment type="catalytic activity">
    <reaction evidence="11">
        <text>14-hydroxy-(4Z,7Z,10Z,12E,16Z,19Z)-docosahexaenoate + NAD(+) = 14-oxo-(4Z,7Z,10Z,12E,16Z,19Z)-docosahexaenoate + NADH + H(+)</text>
        <dbReference type="Rhea" id="RHEA:48952"/>
        <dbReference type="ChEBI" id="CHEBI:15378"/>
        <dbReference type="ChEBI" id="CHEBI:57540"/>
        <dbReference type="ChEBI" id="CHEBI:57945"/>
        <dbReference type="ChEBI" id="CHEBI:90866"/>
        <dbReference type="ChEBI" id="CHEBI:90867"/>
    </reaction>
    <physiologicalReaction direction="left-to-right" evidence="11">
        <dbReference type="Rhea" id="RHEA:48953"/>
    </physiologicalReaction>
</comment>
<evidence type="ECO:0000256" key="7">
    <source>
        <dbReference type="ARBA" id="ARBA00042026"/>
    </source>
</evidence>
<comment type="catalytic activity">
    <reaction evidence="15">
        <text>resolvin D2 + NAD(+) = 7-oxoresolvin D2 + NADH + H(+)</text>
        <dbReference type="Rhea" id="RHEA:53584"/>
        <dbReference type="ChEBI" id="CHEBI:15378"/>
        <dbReference type="ChEBI" id="CHEBI:57540"/>
        <dbReference type="ChEBI" id="CHEBI:57945"/>
        <dbReference type="ChEBI" id="CHEBI:133367"/>
        <dbReference type="ChEBI" id="CHEBI:137497"/>
    </reaction>
    <physiologicalReaction direction="left-to-right" evidence="15">
        <dbReference type="Rhea" id="RHEA:53585"/>
    </physiologicalReaction>
</comment>
<dbReference type="Proteomes" id="UP000762676">
    <property type="component" value="Unassembled WGS sequence"/>
</dbReference>
<comment type="catalytic activity">
    <reaction evidence="17">
        <text>prostaglandin A1 + NAD(+) = 15-oxo-prostaglandin A1 + NADH + H(+)</text>
        <dbReference type="Rhea" id="RHEA:41263"/>
        <dbReference type="ChEBI" id="CHEBI:15378"/>
        <dbReference type="ChEBI" id="CHEBI:57398"/>
        <dbReference type="ChEBI" id="CHEBI:57540"/>
        <dbReference type="ChEBI" id="CHEBI:57945"/>
        <dbReference type="ChEBI" id="CHEBI:85072"/>
    </reaction>
    <physiologicalReaction direction="left-to-right" evidence="17">
        <dbReference type="Rhea" id="RHEA:41264"/>
    </physiologicalReaction>
</comment>
<evidence type="ECO:0000256" key="5">
    <source>
        <dbReference type="ARBA" id="ARBA00040276"/>
    </source>
</evidence>
<comment type="catalytic activity">
    <reaction evidence="21">
        <text>resolvin E1 + NAD(+) = 18-oxo-resolvin E1 + NADH + H(+)</text>
        <dbReference type="Rhea" id="RHEA:49244"/>
        <dbReference type="ChEBI" id="CHEBI:15378"/>
        <dbReference type="ChEBI" id="CHEBI:57540"/>
        <dbReference type="ChEBI" id="CHEBI:57945"/>
        <dbReference type="ChEBI" id="CHEBI:91000"/>
        <dbReference type="ChEBI" id="CHEBI:91001"/>
    </reaction>
    <physiologicalReaction direction="left-to-right" evidence="21">
        <dbReference type="Rhea" id="RHEA:49245"/>
    </physiologicalReaction>
</comment>
<comment type="caution">
    <text evidence="22">The sequence shown here is derived from an EMBL/GenBank/DDBJ whole genome shotgun (WGS) entry which is preliminary data.</text>
</comment>
<dbReference type="GO" id="GO:0005737">
    <property type="term" value="C:cytoplasm"/>
    <property type="evidence" value="ECO:0007669"/>
    <property type="project" value="TreeGrafter"/>
</dbReference>
<name>A0AAV4IQK7_9GAST</name>
<proteinExistence type="inferred from homology"/>
<evidence type="ECO:0000256" key="3">
    <source>
        <dbReference type="ARBA" id="ARBA00038968"/>
    </source>
</evidence>
<evidence type="ECO:0000256" key="4">
    <source>
        <dbReference type="ARBA" id="ARBA00039060"/>
    </source>
</evidence>
<protein>
    <recommendedName>
        <fullName evidence="5">15-hydroxyprostaglandin dehydrogenase [NAD(+)]</fullName>
        <ecNumber evidence="3">1.1.1.141</ecNumber>
        <ecNumber evidence="4">1.1.1.232</ecNumber>
    </recommendedName>
    <alternativeName>
        <fullName evidence="7">Eicosanoid/docosanoid dehydrogenase [NAD(+)]</fullName>
    </alternativeName>
    <alternativeName>
        <fullName evidence="6">Prostaglandin dehydrogenase 1</fullName>
    </alternativeName>
</protein>
<evidence type="ECO:0000256" key="19">
    <source>
        <dbReference type="ARBA" id="ARBA00048921"/>
    </source>
</evidence>
<dbReference type="EC" id="1.1.1.232" evidence="4"/>
<dbReference type="SUPFAM" id="SSF51735">
    <property type="entry name" value="NAD(P)-binding Rossmann-fold domains"/>
    <property type="match status" value="1"/>
</dbReference>
<dbReference type="GO" id="GO:0047034">
    <property type="term" value="F:15-hydroxyicosatetraenoate dehydrogenase activity"/>
    <property type="evidence" value="ECO:0007669"/>
    <property type="project" value="UniProtKB-EC"/>
</dbReference>
<comment type="function">
    <text evidence="8">Catalyzes the NAD-dependent dehydrogenation (oxidation) of a broad array of hydroxylated polyunsaturated fatty acids (mainly eicosanoids and docosanoids, including prostaglandins, lipoxins and resolvins), yielding their corresponding keto (oxo) metabolites. Decreases the levels of the pro-proliferative prostaglandins such as prostaglandin E2 (whose activity is increased in cancer because of an increase in the expression of cyclooxygenase 2) and generates oxo-fatty acid products that can profoundly influence cell function by abrogating pro-inflammatory cytokine expression. Converts resolvins E1, D1 and D2 to their oxo products, which represents a mode of resolvin inactivation. Resolvin E1 plays important roles during the resolution phase of acute inflammation, while resolvins D1 and D2 have a unique role in obesity-induced adipose inflammation.</text>
</comment>
<evidence type="ECO:0000256" key="11">
    <source>
        <dbReference type="ARBA" id="ARBA00048008"/>
    </source>
</evidence>
<organism evidence="22 23">
    <name type="scientific">Elysia marginata</name>
    <dbReference type="NCBI Taxonomy" id="1093978"/>
    <lineage>
        <taxon>Eukaryota</taxon>
        <taxon>Metazoa</taxon>
        <taxon>Spiralia</taxon>
        <taxon>Lophotrochozoa</taxon>
        <taxon>Mollusca</taxon>
        <taxon>Gastropoda</taxon>
        <taxon>Heterobranchia</taxon>
        <taxon>Euthyneura</taxon>
        <taxon>Panpulmonata</taxon>
        <taxon>Sacoglossa</taxon>
        <taxon>Placobranchoidea</taxon>
        <taxon>Plakobranchidae</taxon>
        <taxon>Elysia</taxon>
    </lineage>
</organism>
<comment type="catalytic activity">
    <reaction evidence="10">
        <text>resolvin D1 + NAD(+) = 8-oxoresolvin D1 + NADH + H(+)</text>
        <dbReference type="Rhea" id="RHEA:50124"/>
        <dbReference type="ChEBI" id="CHEBI:15378"/>
        <dbReference type="ChEBI" id="CHEBI:57540"/>
        <dbReference type="ChEBI" id="CHEBI:57945"/>
        <dbReference type="ChEBI" id="CHEBI:132079"/>
        <dbReference type="ChEBI" id="CHEBI:132080"/>
    </reaction>
    <physiologicalReaction direction="left-to-right" evidence="10">
        <dbReference type="Rhea" id="RHEA:50125"/>
    </physiologicalReaction>
</comment>
<accession>A0AAV4IQK7</accession>
<dbReference type="Pfam" id="PF00106">
    <property type="entry name" value="adh_short"/>
    <property type="match status" value="1"/>
</dbReference>
<dbReference type="PRINTS" id="PR01167">
    <property type="entry name" value="INSADHFAMILY"/>
</dbReference>
<evidence type="ECO:0000256" key="9">
    <source>
        <dbReference type="ARBA" id="ARBA00047325"/>
    </source>
</evidence>
<comment type="similarity">
    <text evidence="1">Belongs to the short-chain dehydrogenases/reductases (SDR) family.</text>
</comment>
<keyword evidence="23" id="KW-1185">Reference proteome</keyword>
<keyword evidence="2" id="KW-0560">Oxidoreductase</keyword>
<evidence type="ECO:0000256" key="21">
    <source>
        <dbReference type="ARBA" id="ARBA00049188"/>
    </source>
</evidence>
<evidence type="ECO:0000256" key="6">
    <source>
        <dbReference type="ARBA" id="ARBA00041812"/>
    </source>
</evidence>
<sequence>MFNNAGVLAESKPEVTVNANLLGCIYGTEIASTHMRKDRGGKGGRIINMSSKAGLTDLPNVPTYCATKHGVRTYTISKSNHPSVEDTGVEYAVLFPGCVLAGLYLKLIEDRIAKQGKPSVARNEYLEIPLSRLLDGFLKLVTLEKMNGAMLEVTPDEDLFVRMEKVVIGSTYPPSL</sequence>
<dbReference type="Gene3D" id="3.40.50.720">
    <property type="entry name" value="NAD(P)-binding Rossmann-like Domain"/>
    <property type="match status" value="1"/>
</dbReference>
<reference evidence="22 23" key="1">
    <citation type="journal article" date="2021" name="Elife">
        <title>Chloroplast acquisition without the gene transfer in kleptoplastic sea slugs, Plakobranchus ocellatus.</title>
        <authorList>
            <person name="Maeda T."/>
            <person name="Takahashi S."/>
            <person name="Yoshida T."/>
            <person name="Shimamura S."/>
            <person name="Takaki Y."/>
            <person name="Nagai Y."/>
            <person name="Toyoda A."/>
            <person name="Suzuki Y."/>
            <person name="Arimoto A."/>
            <person name="Ishii H."/>
            <person name="Satoh N."/>
            <person name="Nishiyama T."/>
            <person name="Hasebe M."/>
            <person name="Maruyama T."/>
            <person name="Minagawa J."/>
            <person name="Obokata J."/>
            <person name="Shigenobu S."/>
        </authorList>
    </citation>
    <scope>NUCLEOTIDE SEQUENCE [LARGE SCALE GENOMIC DNA]</scope>
</reference>
<dbReference type="PANTHER" id="PTHR44229:SF4">
    <property type="entry name" value="15-HYDROXYPROSTAGLANDIN DEHYDROGENASE [NAD(+)]"/>
    <property type="match status" value="1"/>
</dbReference>
<evidence type="ECO:0000313" key="22">
    <source>
        <dbReference type="EMBL" id="GFS12481.1"/>
    </source>
</evidence>
<evidence type="ECO:0000256" key="20">
    <source>
        <dbReference type="ARBA" id="ARBA00049151"/>
    </source>
</evidence>
<evidence type="ECO:0000256" key="2">
    <source>
        <dbReference type="ARBA" id="ARBA00023002"/>
    </source>
</evidence>
<dbReference type="InterPro" id="IPR036291">
    <property type="entry name" value="NAD(P)-bd_dom_sf"/>
</dbReference>
<comment type="catalytic activity">
    <reaction evidence="13">
        <text>(11R)-hydroxy-(5Z,8Z,12E,14Z)-eicosatetraenoate + NAD(+) = 11-oxo-(5Z,8Z,12E,14Z)-eicosatetraenoate + NADH + H(+)</text>
        <dbReference type="Rhea" id="RHEA:48640"/>
        <dbReference type="ChEBI" id="CHEBI:15378"/>
        <dbReference type="ChEBI" id="CHEBI:57540"/>
        <dbReference type="ChEBI" id="CHEBI:57945"/>
        <dbReference type="ChEBI" id="CHEBI:78836"/>
        <dbReference type="ChEBI" id="CHEBI:90697"/>
    </reaction>
    <physiologicalReaction direction="left-to-right" evidence="13">
        <dbReference type="Rhea" id="RHEA:48641"/>
    </physiologicalReaction>
</comment>
<comment type="catalytic activity">
    <reaction evidence="16">
        <text>lipoxin A4 + NAD(+) = 15-oxo-(5S,6R)-dihydroxy-(7E,9E,11Z,13E)-eicosatetraenoate + NADH + H(+)</text>
        <dbReference type="Rhea" id="RHEA:41572"/>
        <dbReference type="ChEBI" id="CHEBI:15378"/>
        <dbReference type="ChEBI" id="CHEBI:57540"/>
        <dbReference type="ChEBI" id="CHEBI:57945"/>
        <dbReference type="ChEBI" id="CHEBI:67026"/>
        <dbReference type="ChEBI" id="CHEBI:78311"/>
    </reaction>
    <physiologicalReaction direction="left-to-right" evidence="16">
        <dbReference type="Rhea" id="RHEA:41573"/>
    </physiologicalReaction>
</comment>
<comment type="catalytic activity">
    <reaction evidence="12">
        <text>15-oxo-(5S,6R)-dihydroxy-(7E,9E,11Z)-eicosatrienoate + NADH + H(+) = (5S,6R,15S)-trihydroxy-(7E,9E,11Z)-eicosatrienoate + NAD(+)</text>
        <dbReference type="Rhea" id="RHEA:41596"/>
        <dbReference type="ChEBI" id="CHEBI:15378"/>
        <dbReference type="ChEBI" id="CHEBI:57540"/>
        <dbReference type="ChEBI" id="CHEBI:57945"/>
        <dbReference type="ChEBI" id="CHEBI:78325"/>
        <dbReference type="ChEBI" id="CHEBI:78329"/>
    </reaction>
    <physiologicalReaction direction="left-to-right" evidence="12">
        <dbReference type="Rhea" id="RHEA:41597"/>
    </physiologicalReaction>
</comment>
<evidence type="ECO:0000256" key="15">
    <source>
        <dbReference type="ARBA" id="ARBA00048393"/>
    </source>
</evidence>
<dbReference type="GO" id="GO:0016404">
    <property type="term" value="F:15-hydroxyprostaglandin dehydrogenase (NAD+) activity"/>
    <property type="evidence" value="ECO:0007669"/>
    <property type="project" value="UniProtKB-EC"/>
</dbReference>
<evidence type="ECO:0000256" key="8">
    <source>
        <dbReference type="ARBA" id="ARBA00045705"/>
    </source>
</evidence>
<evidence type="ECO:0000256" key="16">
    <source>
        <dbReference type="ARBA" id="ARBA00048535"/>
    </source>
</evidence>
<evidence type="ECO:0000256" key="12">
    <source>
        <dbReference type="ARBA" id="ARBA00048140"/>
    </source>
</evidence>
<comment type="catalytic activity">
    <reaction evidence="18">
        <text>prostaglandin E2 + NAD(+) = 15-oxoprostaglandin E2 + NADH + H(+)</text>
        <dbReference type="Rhea" id="RHEA:11876"/>
        <dbReference type="ChEBI" id="CHEBI:15378"/>
        <dbReference type="ChEBI" id="CHEBI:57400"/>
        <dbReference type="ChEBI" id="CHEBI:57540"/>
        <dbReference type="ChEBI" id="CHEBI:57945"/>
        <dbReference type="ChEBI" id="CHEBI:606564"/>
        <dbReference type="EC" id="1.1.1.141"/>
    </reaction>
    <physiologicalReaction direction="left-to-right" evidence="18">
        <dbReference type="Rhea" id="RHEA:11877"/>
    </physiologicalReaction>
</comment>
<comment type="catalytic activity">
    <reaction evidence="20">
        <text>(15S)-hydroxy-(5Z,8Z,11Z,13E)-eicosatetraenoate + NAD(+) = 15-oxo-(5Z,8Z,11Z,13E)-eicosatetraenoate + NADH + H(+)</text>
        <dbReference type="Rhea" id="RHEA:23260"/>
        <dbReference type="ChEBI" id="CHEBI:15378"/>
        <dbReference type="ChEBI" id="CHEBI:57409"/>
        <dbReference type="ChEBI" id="CHEBI:57410"/>
        <dbReference type="ChEBI" id="CHEBI:57540"/>
        <dbReference type="ChEBI" id="CHEBI:57945"/>
        <dbReference type="EC" id="1.1.1.232"/>
    </reaction>
    <physiologicalReaction direction="left-to-right" evidence="20">
        <dbReference type="Rhea" id="RHEA:23261"/>
    </physiologicalReaction>
</comment>
<dbReference type="EC" id="1.1.1.141" evidence="3"/>
<dbReference type="EMBL" id="BMAT01006418">
    <property type="protein sequence ID" value="GFS12481.1"/>
    <property type="molecule type" value="Genomic_DNA"/>
</dbReference>
<evidence type="ECO:0000256" key="14">
    <source>
        <dbReference type="ARBA" id="ARBA00048170"/>
    </source>
</evidence>
<evidence type="ECO:0000256" key="1">
    <source>
        <dbReference type="ARBA" id="ARBA00006484"/>
    </source>
</evidence>
<evidence type="ECO:0000256" key="10">
    <source>
        <dbReference type="ARBA" id="ARBA00047672"/>
    </source>
</evidence>
<dbReference type="PANTHER" id="PTHR44229">
    <property type="entry name" value="15-HYDROXYPROSTAGLANDIN DEHYDROGENASE [NAD(+)]"/>
    <property type="match status" value="1"/>
</dbReference>
<evidence type="ECO:0000256" key="18">
    <source>
        <dbReference type="ARBA" id="ARBA00048739"/>
    </source>
</evidence>
<dbReference type="AlphaFoldDB" id="A0AAV4IQK7"/>
<comment type="catalytic activity">
    <reaction evidence="19">
        <text>resolvin D2 + NAD(+) = 16-oxoresolvin D2 + NADH + H(+)</text>
        <dbReference type="Rhea" id="RHEA:53588"/>
        <dbReference type="ChEBI" id="CHEBI:15378"/>
        <dbReference type="ChEBI" id="CHEBI:57540"/>
        <dbReference type="ChEBI" id="CHEBI:57945"/>
        <dbReference type="ChEBI" id="CHEBI:133367"/>
        <dbReference type="ChEBI" id="CHEBI:137498"/>
    </reaction>
    <physiologicalReaction direction="left-to-right" evidence="19">
        <dbReference type="Rhea" id="RHEA:53589"/>
    </physiologicalReaction>
</comment>